<dbReference type="Pfam" id="PF25944">
    <property type="entry name" value="Beta-barrel_RND"/>
    <property type="match status" value="1"/>
</dbReference>
<protein>
    <submittedName>
        <fullName evidence="8">RND transporter</fullName>
    </submittedName>
</protein>
<dbReference type="Pfam" id="PF25876">
    <property type="entry name" value="HH_MFP_RND"/>
    <property type="match status" value="1"/>
</dbReference>
<dbReference type="InterPro" id="IPR006143">
    <property type="entry name" value="RND_pump_MFP"/>
</dbReference>
<accession>A0A086BCN8</accession>
<dbReference type="GO" id="GO:0005886">
    <property type="term" value="C:plasma membrane"/>
    <property type="evidence" value="ECO:0007669"/>
    <property type="project" value="TreeGrafter"/>
</dbReference>
<dbReference type="STRING" id="558152.IQ37_10995"/>
<sequence length="373" mass="40365">MNYKKGYFLFVLTAAVFLHSCNSGNSQEATSQVSALPTDFIQLQSGNADISSGYPGSIEGRDNVDIKAQVTGYLEAVYVKEGQYVQKGQTLFRINPSVYNEQVNNSNAALKTALANQTTAKLEVEKLKPLVEEEVVSEMQLKTAQASYQAATAQVDQAKSALGSSRINAGFTYIKAPVAGYIGRIPNRTGNLISPSDPSPLTTLSDINTVNVYFSMNEADFLRYTKAKIASEDHTGNVDLILPDGSTYAYKGQLENASGNFDRSTGSMQMKAIFQNPDKLLRAGGTAKVMIHQSIDDVIKLPKTAVKDIQDRFFVYKLSSKNKVVMSPIEISGGTINDYFVASGVKAGDKIAVNRIDALTEGALVLPKIIPSK</sequence>
<feature type="domain" description="Multidrug resistance protein MdtA-like C-terminal permuted SH3" evidence="7">
    <location>
        <begin position="298"/>
        <end position="357"/>
    </location>
</feature>
<dbReference type="Gene3D" id="2.40.50.100">
    <property type="match status" value="1"/>
</dbReference>
<dbReference type="InterPro" id="IPR058627">
    <property type="entry name" value="MdtA-like_C"/>
</dbReference>
<dbReference type="Gene3D" id="2.40.420.20">
    <property type="match status" value="1"/>
</dbReference>
<organism evidence="8 9">
    <name type="scientific">Chryseobacterium piperi</name>
    <dbReference type="NCBI Taxonomy" id="558152"/>
    <lineage>
        <taxon>Bacteria</taxon>
        <taxon>Pseudomonadati</taxon>
        <taxon>Bacteroidota</taxon>
        <taxon>Flavobacteriia</taxon>
        <taxon>Flavobacteriales</taxon>
        <taxon>Weeksellaceae</taxon>
        <taxon>Chryseobacterium group</taxon>
        <taxon>Chryseobacterium</taxon>
    </lineage>
</organism>
<comment type="subcellular location">
    <subcellularLocation>
        <location evidence="1">Cell envelope</location>
    </subcellularLocation>
</comment>
<dbReference type="OrthoDB" id="9801814at2"/>
<evidence type="ECO:0000256" key="1">
    <source>
        <dbReference type="ARBA" id="ARBA00004196"/>
    </source>
</evidence>
<evidence type="ECO:0000256" key="3">
    <source>
        <dbReference type="SAM" id="SignalP"/>
    </source>
</evidence>
<evidence type="ECO:0000259" key="5">
    <source>
        <dbReference type="Pfam" id="PF25917"/>
    </source>
</evidence>
<dbReference type="Gene3D" id="2.40.30.170">
    <property type="match status" value="1"/>
</dbReference>
<keyword evidence="9" id="KW-1185">Reference proteome</keyword>
<dbReference type="Pfam" id="PF25967">
    <property type="entry name" value="RND-MFP_C"/>
    <property type="match status" value="1"/>
</dbReference>
<feature type="domain" description="Multidrug resistance protein MdtA-like barrel-sandwich hybrid" evidence="5">
    <location>
        <begin position="63"/>
        <end position="203"/>
    </location>
</feature>
<reference evidence="8 9" key="1">
    <citation type="submission" date="2014-07" db="EMBL/GenBank/DDBJ databases">
        <title>Genome of Chryseobacterium piperi CTM.</title>
        <authorList>
            <person name="Pipes S.E."/>
            <person name="Stropko S.J."/>
            <person name="Newman J.D."/>
        </authorList>
    </citation>
    <scope>NUCLEOTIDE SEQUENCE [LARGE SCALE GENOMIC DNA]</scope>
    <source>
        <strain evidence="8 9">CTM</strain>
    </source>
</reference>
<dbReference type="EMBL" id="JPRJ01000018">
    <property type="protein sequence ID" value="KFF26702.1"/>
    <property type="molecule type" value="Genomic_DNA"/>
</dbReference>
<keyword evidence="3" id="KW-0732">Signal</keyword>
<proteinExistence type="inferred from homology"/>
<evidence type="ECO:0000259" key="7">
    <source>
        <dbReference type="Pfam" id="PF25967"/>
    </source>
</evidence>
<comment type="caution">
    <text evidence="8">The sequence shown here is derived from an EMBL/GenBank/DDBJ whole genome shotgun (WGS) entry which is preliminary data.</text>
</comment>
<evidence type="ECO:0000259" key="4">
    <source>
        <dbReference type="Pfam" id="PF25876"/>
    </source>
</evidence>
<dbReference type="InterPro" id="IPR058626">
    <property type="entry name" value="MdtA-like_b-barrel"/>
</dbReference>
<evidence type="ECO:0000313" key="9">
    <source>
        <dbReference type="Proteomes" id="UP000028709"/>
    </source>
</evidence>
<dbReference type="GO" id="GO:0022857">
    <property type="term" value="F:transmembrane transporter activity"/>
    <property type="evidence" value="ECO:0007669"/>
    <property type="project" value="InterPro"/>
</dbReference>
<gene>
    <name evidence="8" type="ORF">IQ37_10995</name>
</gene>
<evidence type="ECO:0000259" key="6">
    <source>
        <dbReference type="Pfam" id="PF25944"/>
    </source>
</evidence>
<name>A0A086BCN8_9FLAO</name>
<dbReference type="Proteomes" id="UP000028709">
    <property type="component" value="Unassembled WGS sequence"/>
</dbReference>
<dbReference type="Gene3D" id="1.10.287.470">
    <property type="entry name" value="Helix hairpin bin"/>
    <property type="match status" value="1"/>
</dbReference>
<dbReference type="PANTHER" id="PTHR30158">
    <property type="entry name" value="ACRA/E-RELATED COMPONENT OF DRUG EFFLUX TRANSPORTER"/>
    <property type="match status" value="1"/>
</dbReference>
<feature type="domain" description="Multidrug resistance protein MdtA-like alpha-helical hairpin" evidence="4">
    <location>
        <begin position="104"/>
        <end position="169"/>
    </location>
</feature>
<dbReference type="eggNOG" id="COG0845">
    <property type="taxonomic scope" value="Bacteria"/>
</dbReference>
<evidence type="ECO:0000256" key="2">
    <source>
        <dbReference type="ARBA" id="ARBA00009477"/>
    </source>
</evidence>
<feature type="signal peptide" evidence="3">
    <location>
        <begin position="1"/>
        <end position="20"/>
    </location>
</feature>
<dbReference type="InterPro" id="IPR058625">
    <property type="entry name" value="MdtA-like_BSH"/>
</dbReference>
<dbReference type="NCBIfam" id="TIGR01730">
    <property type="entry name" value="RND_mfp"/>
    <property type="match status" value="1"/>
</dbReference>
<feature type="domain" description="Multidrug resistance protein MdtA-like beta-barrel" evidence="6">
    <location>
        <begin position="209"/>
        <end position="292"/>
    </location>
</feature>
<dbReference type="InterPro" id="IPR058624">
    <property type="entry name" value="MdtA-like_HH"/>
</dbReference>
<comment type="similarity">
    <text evidence="2">Belongs to the membrane fusion protein (MFP) (TC 8.A.1) family.</text>
</comment>
<dbReference type="AlphaFoldDB" id="A0A086BCN8"/>
<feature type="chain" id="PRO_5001804195" evidence="3">
    <location>
        <begin position="21"/>
        <end position="373"/>
    </location>
</feature>
<dbReference type="GO" id="GO:0046677">
    <property type="term" value="P:response to antibiotic"/>
    <property type="evidence" value="ECO:0007669"/>
    <property type="project" value="TreeGrafter"/>
</dbReference>
<dbReference type="KEGG" id="cpip:CJF12_04050"/>
<dbReference type="PANTHER" id="PTHR30158:SF23">
    <property type="entry name" value="MULTIDRUG RESISTANCE PROTEIN MEXA"/>
    <property type="match status" value="1"/>
</dbReference>
<dbReference type="RefSeq" id="WP_034684937.1">
    <property type="nucleotide sequence ID" value="NZ_CP023049.2"/>
</dbReference>
<evidence type="ECO:0000313" key="8">
    <source>
        <dbReference type="EMBL" id="KFF26702.1"/>
    </source>
</evidence>
<dbReference type="Pfam" id="PF25917">
    <property type="entry name" value="BSH_RND"/>
    <property type="match status" value="1"/>
</dbReference>
<dbReference type="GO" id="GO:0030313">
    <property type="term" value="C:cell envelope"/>
    <property type="evidence" value="ECO:0007669"/>
    <property type="project" value="UniProtKB-SubCell"/>
</dbReference>
<dbReference type="SUPFAM" id="SSF111369">
    <property type="entry name" value="HlyD-like secretion proteins"/>
    <property type="match status" value="1"/>
</dbReference>